<name>A0A7U3WAD6_9EURY</name>
<feature type="compositionally biased region" description="Polar residues" evidence="7">
    <location>
        <begin position="145"/>
        <end position="159"/>
    </location>
</feature>
<keyword evidence="4" id="KW-0057">Aromatic amino acid biosynthesis</keyword>
<dbReference type="Pfam" id="PF00800">
    <property type="entry name" value="PDT"/>
    <property type="match status" value="1"/>
</dbReference>
<evidence type="ECO:0000313" key="10">
    <source>
        <dbReference type="EMBL" id="QPV64581.1"/>
    </source>
</evidence>
<comment type="pathway">
    <text evidence="1">Amino-acid biosynthesis; L-phenylalanine biosynthesis; phenylpyruvate from prephenate: step 1/1.</text>
</comment>
<dbReference type="InterPro" id="IPR002912">
    <property type="entry name" value="ACT_dom"/>
</dbReference>
<dbReference type="Gene3D" id="3.30.70.260">
    <property type="match status" value="1"/>
</dbReference>
<dbReference type="NCBIfam" id="NF008865">
    <property type="entry name" value="PRK11898.1"/>
    <property type="match status" value="1"/>
</dbReference>
<dbReference type="PIRSF" id="PIRSF001500">
    <property type="entry name" value="Chor_mut_pdt_Ppr"/>
    <property type="match status" value="1"/>
</dbReference>
<dbReference type="CDD" id="cd13630">
    <property type="entry name" value="PBP2_PDT_1"/>
    <property type="match status" value="1"/>
</dbReference>
<dbReference type="InterPro" id="IPR045865">
    <property type="entry name" value="ACT-like_dom_sf"/>
</dbReference>
<dbReference type="PROSITE" id="PS51671">
    <property type="entry name" value="ACT"/>
    <property type="match status" value="1"/>
</dbReference>
<dbReference type="Gene3D" id="3.40.190.10">
    <property type="entry name" value="Periplasmic binding protein-like II"/>
    <property type="match status" value="2"/>
</dbReference>
<evidence type="ECO:0000259" key="8">
    <source>
        <dbReference type="PROSITE" id="PS51171"/>
    </source>
</evidence>
<evidence type="ECO:0000313" key="11">
    <source>
        <dbReference type="Proteomes" id="UP000595001"/>
    </source>
</evidence>
<gene>
    <name evidence="10" type="primary">pheA</name>
    <name evidence="10" type="ORF">I7X12_08200</name>
</gene>
<evidence type="ECO:0000256" key="4">
    <source>
        <dbReference type="ARBA" id="ARBA00023141"/>
    </source>
</evidence>
<dbReference type="EC" id="4.2.1.51" evidence="2"/>
<dbReference type="InterPro" id="IPR001086">
    <property type="entry name" value="Preph_deHydtase"/>
</dbReference>
<accession>A0A7U3WAD6</accession>
<dbReference type="PANTHER" id="PTHR21022">
    <property type="entry name" value="PREPHENATE DEHYDRATASE P PROTEIN"/>
    <property type="match status" value="1"/>
</dbReference>
<dbReference type="PANTHER" id="PTHR21022:SF19">
    <property type="entry name" value="PREPHENATE DEHYDRATASE-RELATED"/>
    <property type="match status" value="1"/>
</dbReference>
<evidence type="ECO:0000256" key="2">
    <source>
        <dbReference type="ARBA" id="ARBA00013147"/>
    </source>
</evidence>
<organism evidence="10 11">
    <name type="scientific">Halosimplex litoreum</name>
    <dbReference type="NCBI Taxonomy" id="1198301"/>
    <lineage>
        <taxon>Archaea</taxon>
        <taxon>Methanobacteriati</taxon>
        <taxon>Methanobacteriota</taxon>
        <taxon>Stenosarchaea group</taxon>
        <taxon>Halobacteria</taxon>
        <taxon>Halobacteriales</taxon>
        <taxon>Haloarculaceae</taxon>
        <taxon>Halosimplex</taxon>
    </lineage>
</organism>
<dbReference type="SUPFAM" id="SSF53850">
    <property type="entry name" value="Periplasmic binding protein-like II"/>
    <property type="match status" value="1"/>
</dbReference>
<dbReference type="UniPathway" id="UPA00121">
    <property type="reaction ID" value="UER00345"/>
</dbReference>
<dbReference type="GeneID" id="60588467"/>
<feature type="region of interest" description="Disordered" evidence="7">
    <location>
        <begin position="138"/>
        <end position="161"/>
    </location>
</feature>
<dbReference type="Pfam" id="PF01842">
    <property type="entry name" value="ACT"/>
    <property type="match status" value="1"/>
</dbReference>
<dbReference type="InterPro" id="IPR008242">
    <property type="entry name" value="Chor_mutase/pphenate_deHydtase"/>
</dbReference>
<feature type="domain" description="ACT" evidence="9">
    <location>
        <begin position="199"/>
        <end position="276"/>
    </location>
</feature>
<dbReference type="CDD" id="cd04905">
    <property type="entry name" value="ACT_CM-PDT"/>
    <property type="match status" value="1"/>
</dbReference>
<dbReference type="InterPro" id="IPR018528">
    <property type="entry name" value="Preph_deHydtase_CS"/>
</dbReference>
<dbReference type="GO" id="GO:0005737">
    <property type="term" value="C:cytoplasm"/>
    <property type="evidence" value="ECO:0007669"/>
    <property type="project" value="TreeGrafter"/>
</dbReference>
<keyword evidence="6 10" id="KW-0456">Lyase</keyword>
<feature type="domain" description="Prephenate dehydratase" evidence="8">
    <location>
        <begin position="2"/>
        <end position="186"/>
    </location>
</feature>
<evidence type="ECO:0000256" key="6">
    <source>
        <dbReference type="ARBA" id="ARBA00023239"/>
    </source>
</evidence>
<evidence type="ECO:0000256" key="3">
    <source>
        <dbReference type="ARBA" id="ARBA00022605"/>
    </source>
</evidence>
<keyword evidence="3" id="KW-0028">Amino-acid biosynthesis</keyword>
<keyword evidence="5" id="KW-0584">Phenylalanine biosynthesis</keyword>
<evidence type="ECO:0000256" key="5">
    <source>
        <dbReference type="ARBA" id="ARBA00023222"/>
    </source>
</evidence>
<dbReference type="PROSITE" id="PS00858">
    <property type="entry name" value="PREPHENATE_DEHYDR_2"/>
    <property type="match status" value="1"/>
</dbReference>
<dbReference type="OrthoDB" id="8755at2157"/>
<dbReference type="AlphaFoldDB" id="A0A7U3WAD6"/>
<dbReference type="KEGG" id="hlt:I7X12_08200"/>
<dbReference type="EMBL" id="CP065856">
    <property type="protein sequence ID" value="QPV64581.1"/>
    <property type="molecule type" value="Genomic_DNA"/>
</dbReference>
<protein>
    <recommendedName>
        <fullName evidence="2">prephenate dehydratase</fullName>
        <ecNumber evidence="2">4.2.1.51</ecNumber>
    </recommendedName>
</protein>
<evidence type="ECO:0000256" key="7">
    <source>
        <dbReference type="SAM" id="MobiDB-lite"/>
    </source>
</evidence>
<dbReference type="PROSITE" id="PS51171">
    <property type="entry name" value="PREPHENATE_DEHYDR_3"/>
    <property type="match status" value="1"/>
</dbReference>
<dbReference type="Proteomes" id="UP000595001">
    <property type="component" value="Chromosome"/>
</dbReference>
<sequence>MEALTLGPAGTYSHRAAKAVADEVVFTDSKTAIVEAVASGEYERGVVPVENSTEGPVTESLDAFAEFDVAAVRELITPIRHALIAQGPEFDVVASHPQALAQCREYLDENYPSATLESMTSTAAGVERASEDPSVAAIGHPQNAAEPSSASSQTESGDATDSDLRVVAEDIQDQSSNATRFLVVAPASERSEAGGKTSFIVYPNVDYPGLLLELLEPFADRDVNLTRVESRPSGERLGDYVFHIDVEAGLYEERTQAALAEIEAIAEEGWVRRLGSYDSETVLD</sequence>
<proteinExistence type="predicted"/>
<dbReference type="RefSeq" id="WP_198063349.1">
    <property type="nucleotide sequence ID" value="NZ_CP065856.1"/>
</dbReference>
<keyword evidence="11" id="KW-1185">Reference proteome</keyword>
<dbReference type="SUPFAM" id="SSF55021">
    <property type="entry name" value="ACT-like"/>
    <property type="match status" value="1"/>
</dbReference>
<reference evidence="10 11" key="1">
    <citation type="submission" date="2020-12" db="EMBL/GenBank/DDBJ databases">
        <title>Halosimplex halophilum sp. nov. and Halosimplex salinum sp. nov., two new members of the genus Halosimplex.</title>
        <authorList>
            <person name="Cui H.L."/>
        </authorList>
    </citation>
    <scope>NUCLEOTIDE SEQUENCE [LARGE SCALE GENOMIC DNA]</scope>
    <source>
        <strain evidence="10 11">YGH94</strain>
    </source>
</reference>
<dbReference type="GO" id="GO:0004664">
    <property type="term" value="F:prephenate dehydratase activity"/>
    <property type="evidence" value="ECO:0007669"/>
    <property type="project" value="UniProtKB-EC"/>
</dbReference>
<dbReference type="GO" id="GO:0009094">
    <property type="term" value="P:L-phenylalanine biosynthetic process"/>
    <property type="evidence" value="ECO:0007669"/>
    <property type="project" value="UniProtKB-UniPathway"/>
</dbReference>
<evidence type="ECO:0000256" key="1">
    <source>
        <dbReference type="ARBA" id="ARBA00004741"/>
    </source>
</evidence>
<evidence type="ECO:0000259" key="9">
    <source>
        <dbReference type="PROSITE" id="PS51671"/>
    </source>
</evidence>